<dbReference type="Proteomes" id="UP001163823">
    <property type="component" value="Chromosome 12"/>
</dbReference>
<comment type="caution">
    <text evidence="2">The sequence shown here is derived from an EMBL/GenBank/DDBJ whole genome shotgun (WGS) entry which is preliminary data.</text>
</comment>
<dbReference type="Pfam" id="PF05678">
    <property type="entry name" value="VQ"/>
    <property type="match status" value="1"/>
</dbReference>
<keyword evidence="3" id="KW-1185">Reference proteome</keyword>
<accession>A0AAD7L1H6</accession>
<gene>
    <name evidence="2" type="ORF">O6P43_029467</name>
</gene>
<dbReference type="GO" id="GO:0005634">
    <property type="term" value="C:nucleus"/>
    <property type="evidence" value="ECO:0007669"/>
    <property type="project" value="TreeGrafter"/>
</dbReference>
<dbReference type="EMBL" id="JARAOO010000012">
    <property type="protein sequence ID" value="KAJ7949081.1"/>
    <property type="molecule type" value="Genomic_DNA"/>
</dbReference>
<dbReference type="InterPro" id="IPR039607">
    <property type="entry name" value="VQ_8/17/18/20/21/25"/>
</dbReference>
<name>A0AAD7L1H6_QUISA</name>
<evidence type="ECO:0000259" key="1">
    <source>
        <dbReference type="Pfam" id="PF05678"/>
    </source>
</evidence>
<reference evidence="2" key="1">
    <citation type="journal article" date="2023" name="Science">
        <title>Elucidation of the pathway for biosynthesis of saponin adjuvants from the soapbark tree.</title>
        <authorList>
            <person name="Reed J."/>
            <person name="Orme A."/>
            <person name="El-Demerdash A."/>
            <person name="Owen C."/>
            <person name="Martin L.B.B."/>
            <person name="Misra R.C."/>
            <person name="Kikuchi S."/>
            <person name="Rejzek M."/>
            <person name="Martin A.C."/>
            <person name="Harkess A."/>
            <person name="Leebens-Mack J."/>
            <person name="Louveau T."/>
            <person name="Stephenson M.J."/>
            <person name="Osbourn A."/>
        </authorList>
    </citation>
    <scope>NUCLEOTIDE SEQUENCE</scope>
    <source>
        <strain evidence="2">S10</strain>
    </source>
</reference>
<proteinExistence type="predicted"/>
<dbReference type="PANTHER" id="PTHR33143">
    <property type="entry name" value="F16F4.1 PROTEIN-RELATED"/>
    <property type="match status" value="1"/>
</dbReference>
<dbReference type="PANTHER" id="PTHR33143:SF3">
    <property type="entry name" value="VQ MOTIF-CONTAINING PROTEIN 17-RELATED"/>
    <property type="match status" value="1"/>
</dbReference>
<dbReference type="AlphaFoldDB" id="A0AAD7L1H6"/>
<dbReference type="InterPro" id="IPR008889">
    <property type="entry name" value="VQ"/>
</dbReference>
<protein>
    <submittedName>
        <fullName evidence="2">VQ motif protein</fullName>
    </submittedName>
</protein>
<dbReference type="KEGG" id="qsa:O6P43_029467"/>
<sequence>PNPNTLSLLLLHMKDMKKPHPVDPISPTSKLSMDKDSHMISKFKPKIRIIHIYAPEIIKTDVANFRELVQRLTGKPADHNDCGCSYRSKRKTTPRHTNLMALYPEPTMNMEVENQLLGLQNGVMRIKNEENYETWRTSTTSNEKLFSGFFDGFSDLDGFIEELSDFPMLH</sequence>
<organism evidence="2 3">
    <name type="scientific">Quillaja saponaria</name>
    <name type="common">Soap bark tree</name>
    <dbReference type="NCBI Taxonomy" id="32244"/>
    <lineage>
        <taxon>Eukaryota</taxon>
        <taxon>Viridiplantae</taxon>
        <taxon>Streptophyta</taxon>
        <taxon>Embryophyta</taxon>
        <taxon>Tracheophyta</taxon>
        <taxon>Spermatophyta</taxon>
        <taxon>Magnoliopsida</taxon>
        <taxon>eudicotyledons</taxon>
        <taxon>Gunneridae</taxon>
        <taxon>Pentapetalae</taxon>
        <taxon>rosids</taxon>
        <taxon>fabids</taxon>
        <taxon>Fabales</taxon>
        <taxon>Quillajaceae</taxon>
        <taxon>Quillaja</taxon>
    </lineage>
</organism>
<feature type="domain" description="VQ" evidence="1">
    <location>
        <begin position="52"/>
        <end position="78"/>
    </location>
</feature>
<feature type="non-terminal residue" evidence="2">
    <location>
        <position position="1"/>
    </location>
</feature>
<evidence type="ECO:0000313" key="2">
    <source>
        <dbReference type="EMBL" id="KAJ7949081.1"/>
    </source>
</evidence>
<evidence type="ECO:0000313" key="3">
    <source>
        <dbReference type="Proteomes" id="UP001163823"/>
    </source>
</evidence>